<dbReference type="InterPro" id="IPR038740">
    <property type="entry name" value="BioF2-like_GNAT_dom"/>
</dbReference>
<evidence type="ECO:0000313" key="2">
    <source>
        <dbReference type="EMBL" id="MYD89239.1"/>
    </source>
</evidence>
<sequence>MGSTVSELLAPEAPVLPAATSCPESEGVSLEVHVWGPDADPDGFDALADVWDQIVDRSGSRAFFMRLAWQKVWWHNLGLGERWITAYRRHDTGELVGILPLYRLTGDDSLHDGRDQLSIVGCIEVSDYLDVIVACGWEDCVYRAFLDWLEGPTAPPWEVVDLCNLPSSSTTWQVLPVLVEARGLSVRVFQEDVAPAIELPDTYEDYLEHQVASKQRHEIRRKQRRIEREAEVGVYIVGPEHDLRREMGDFIALQKASQSYKREFMTPDMEHFFHEMSRDMFDAGKLSLMFLTLNGEKAAALLAFSQDGHYLLYNSGFRPDLHYHLSPGWVILSYALQYAIVSGHKVFDFMQGDEEYKGRFGAVDHPVMRVILEH</sequence>
<dbReference type="Pfam" id="PF13480">
    <property type="entry name" value="Acetyltransf_6"/>
    <property type="match status" value="1"/>
</dbReference>
<dbReference type="SUPFAM" id="SSF55729">
    <property type="entry name" value="Acyl-CoA N-acyltransferases (Nat)"/>
    <property type="match status" value="1"/>
</dbReference>
<comment type="caution">
    <text evidence="2">The sequence shown here is derived from an EMBL/GenBank/DDBJ whole genome shotgun (WGS) entry which is preliminary data.</text>
</comment>
<dbReference type="EMBL" id="VXPY01000014">
    <property type="protein sequence ID" value="MYD89239.1"/>
    <property type="molecule type" value="Genomic_DNA"/>
</dbReference>
<keyword evidence="2" id="KW-0808">Transferase</keyword>
<feature type="domain" description="BioF2-like acetyltransferase" evidence="1">
    <location>
        <begin position="213"/>
        <end position="357"/>
    </location>
</feature>
<dbReference type="Gene3D" id="3.40.630.30">
    <property type="match status" value="1"/>
</dbReference>
<organism evidence="2">
    <name type="scientific">Caldilineaceae bacterium SB0662_bin_9</name>
    <dbReference type="NCBI Taxonomy" id="2605258"/>
    <lineage>
        <taxon>Bacteria</taxon>
        <taxon>Bacillati</taxon>
        <taxon>Chloroflexota</taxon>
        <taxon>Caldilineae</taxon>
        <taxon>Caldilineales</taxon>
        <taxon>Caldilineaceae</taxon>
    </lineage>
</organism>
<proteinExistence type="predicted"/>
<gene>
    <name evidence="2" type="ORF">F4Y08_02705</name>
</gene>
<dbReference type="AlphaFoldDB" id="A0A6B1DNE8"/>
<dbReference type="InterPro" id="IPR016181">
    <property type="entry name" value="Acyl_CoA_acyltransferase"/>
</dbReference>
<reference evidence="2" key="1">
    <citation type="submission" date="2019-09" db="EMBL/GenBank/DDBJ databases">
        <title>Characterisation of the sponge microbiome using genome-centric metagenomics.</title>
        <authorList>
            <person name="Engelberts J.P."/>
            <person name="Robbins S.J."/>
            <person name="De Goeij J.M."/>
            <person name="Aranda M."/>
            <person name="Bell S.C."/>
            <person name="Webster N.S."/>
        </authorList>
    </citation>
    <scope>NUCLEOTIDE SEQUENCE</scope>
    <source>
        <strain evidence="2">SB0662_bin_9</strain>
    </source>
</reference>
<protein>
    <submittedName>
        <fullName evidence="2">GNAT family N-acetyltransferase</fullName>
    </submittedName>
</protein>
<evidence type="ECO:0000259" key="1">
    <source>
        <dbReference type="Pfam" id="PF13480"/>
    </source>
</evidence>
<accession>A0A6B1DNE8</accession>
<dbReference type="GO" id="GO:0016740">
    <property type="term" value="F:transferase activity"/>
    <property type="evidence" value="ECO:0007669"/>
    <property type="project" value="UniProtKB-KW"/>
</dbReference>
<name>A0A6B1DNE8_9CHLR</name>